<evidence type="ECO:0000313" key="9">
    <source>
        <dbReference type="Proteomes" id="UP000248021"/>
    </source>
</evidence>
<dbReference type="PANTHER" id="PTHR11228:SF7">
    <property type="entry name" value="PQQA PEPTIDE CYCLASE"/>
    <property type="match status" value="1"/>
</dbReference>
<dbReference type="Pfam" id="PF13186">
    <property type="entry name" value="SPASM"/>
    <property type="match status" value="1"/>
</dbReference>
<keyword evidence="5" id="KW-0411">Iron-sulfur</keyword>
<sequence length="442" mass="48254">MPHPPTYDGNPQQLARWRPEHDAPPSIAVWEITLRCDLGCCHCGSRAARARPDELSTTEALDLVRQFADLGLKEVTLIGGEFYMRDDWDRIAAEINRCGMLCSIVTGARQMTAERVSRAVAAGVGKISISIDGLERTHDAIRGSKGSWKAATAAARRISDSGIDLSVNTQMNRLTMPELPAVADMLVDIGARSWMVILTAAMGRAADHPSLLLQPYHLLYLFPLLADIKREKLDPNGIAFFPGNNVGYFGPLAETLRYGSELGHMWGGCGAGDSTLGIEADGRIKGCPSLPTSDYVRGNIRERPLREIAAELKREKTEAPTQLWGFCQSCRYAARCKGGCTWTSHVLFGRPGNNPFCHFRALTMAEAGLVERLEPVAVAPGKPFDFGHCRIVEAPFGPDIESDPLIGMTKLSQVFGLNAGAAGLWSKQELSNTLEYRQSDKT</sequence>
<dbReference type="InterPro" id="IPR050377">
    <property type="entry name" value="Radical_SAM_PqqE_MftC-like"/>
</dbReference>
<gene>
    <name evidence="8" type="ORF">C7450_12140</name>
</gene>
<protein>
    <submittedName>
        <fullName evidence="8">Radical SAM protein with 4Fe4S-binding SPASM domain</fullName>
    </submittedName>
</protein>
<dbReference type="SMART" id="SM00729">
    <property type="entry name" value="Elp3"/>
    <property type="match status" value="1"/>
</dbReference>
<feature type="region of interest" description="Disordered" evidence="6">
    <location>
        <begin position="1"/>
        <end position="20"/>
    </location>
</feature>
<dbReference type="SFLD" id="SFLDG01067">
    <property type="entry name" value="SPASM/twitch_domain_containing"/>
    <property type="match status" value="1"/>
</dbReference>
<dbReference type="CDD" id="cd01335">
    <property type="entry name" value="Radical_SAM"/>
    <property type="match status" value="1"/>
</dbReference>
<dbReference type="InterPro" id="IPR007197">
    <property type="entry name" value="rSAM"/>
</dbReference>
<feature type="domain" description="Radical SAM core" evidence="7">
    <location>
        <begin position="22"/>
        <end position="236"/>
    </location>
</feature>
<dbReference type="InterPro" id="IPR013785">
    <property type="entry name" value="Aldolase_TIM"/>
</dbReference>
<dbReference type="InterPro" id="IPR006638">
    <property type="entry name" value="Elp3/MiaA/NifB-like_rSAM"/>
</dbReference>
<evidence type="ECO:0000256" key="5">
    <source>
        <dbReference type="ARBA" id="ARBA00023014"/>
    </source>
</evidence>
<organism evidence="8 9">
    <name type="scientific">Chelatococcus asaccharovorans</name>
    <dbReference type="NCBI Taxonomy" id="28210"/>
    <lineage>
        <taxon>Bacteria</taxon>
        <taxon>Pseudomonadati</taxon>
        <taxon>Pseudomonadota</taxon>
        <taxon>Alphaproteobacteria</taxon>
        <taxon>Hyphomicrobiales</taxon>
        <taxon>Chelatococcaceae</taxon>
        <taxon>Chelatococcus</taxon>
    </lineage>
</organism>
<evidence type="ECO:0000256" key="6">
    <source>
        <dbReference type="SAM" id="MobiDB-lite"/>
    </source>
</evidence>
<dbReference type="RefSeq" id="WP_068184797.1">
    <property type="nucleotide sequence ID" value="NZ_JAHBRY010000004.1"/>
</dbReference>
<keyword evidence="2" id="KW-0949">S-adenosyl-L-methionine</keyword>
<comment type="caution">
    <text evidence="8">The sequence shown here is derived from an EMBL/GenBank/DDBJ whole genome shotgun (WGS) entry which is preliminary data.</text>
</comment>
<dbReference type="Proteomes" id="UP000248021">
    <property type="component" value="Unassembled WGS sequence"/>
</dbReference>
<dbReference type="GO" id="GO:0003824">
    <property type="term" value="F:catalytic activity"/>
    <property type="evidence" value="ECO:0007669"/>
    <property type="project" value="InterPro"/>
</dbReference>
<reference evidence="8 9" key="1">
    <citation type="submission" date="2018-05" db="EMBL/GenBank/DDBJ databases">
        <title>Genomic Encyclopedia of Type Strains, Phase IV (KMG-IV): sequencing the most valuable type-strain genomes for metagenomic binning, comparative biology and taxonomic classification.</title>
        <authorList>
            <person name="Goeker M."/>
        </authorList>
    </citation>
    <scope>NUCLEOTIDE SEQUENCE [LARGE SCALE GENOMIC DNA]</scope>
    <source>
        <strain evidence="8 9">DSM 6462</strain>
    </source>
</reference>
<proteinExistence type="predicted"/>
<accession>A0A2V3TRJ1</accession>
<dbReference type="PANTHER" id="PTHR11228">
    <property type="entry name" value="RADICAL SAM DOMAIN PROTEIN"/>
    <property type="match status" value="1"/>
</dbReference>
<dbReference type="PROSITE" id="PS51918">
    <property type="entry name" value="RADICAL_SAM"/>
    <property type="match status" value="1"/>
</dbReference>
<dbReference type="Pfam" id="PF04055">
    <property type="entry name" value="Radical_SAM"/>
    <property type="match status" value="1"/>
</dbReference>
<keyword evidence="3" id="KW-0479">Metal-binding</keyword>
<dbReference type="SFLD" id="SFLDG01386">
    <property type="entry name" value="main_SPASM_domain-containing"/>
    <property type="match status" value="1"/>
</dbReference>
<dbReference type="InterPro" id="IPR058240">
    <property type="entry name" value="rSAM_sf"/>
</dbReference>
<dbReference type="GO" id="GO:0046872">
    <property type="term" value="F:metal ion binding"/>
    <property type="evidence" value="ECO:0007669"/>
    <property type="project" value="UniProtKB-KW"/>
</dbReference>
<dbReference type="AlphaFoldDB" id="A0A2V3TRJ1"/>
<evidence type="ECO:0000256" key="4">
    <source>
        <dbReference type="ARBA" id="ARBA00023004"/>
    </source>
</evidence>
<dbReference type="EMBL" id="QJJK01000021">
    <property type="protein sequence ID" value="PXW51149.1"/>
    <property type="molecule type" value="Genomic_DNA"/>
</dbReference>
<comment type="cofactor">
    <cofactor evidence="1">
        <name>[4Fe-4S] cluster</name>
        <dbReference type="ChEBI" id="CHEBI:49883"/>
    </cofactor>
</comment>
<keyword evidence="9" id="KW-1185">Reference proteome</keyword>
<dbReference type="Gene3D" id="3.20.20.70">
    <property type="entry name" value="Aldolase class I"/>
    <property type="match status" value="1"/>
</dbReference>
<dbReference type="GO" id="GO:0051536">
    <property type="term" value="F:iron-sulfur cluster binding"/>
    <property type="evidence" value="ECO:0007669"/>
    <property type="project" value="UniProtKB-KW"/>
</dbReference>
<dbReference type="SUPFAM" id="SSF102114">
    <property type="entry name" value="Radical SAM enzymes"/>
    <property type="match status" value="1"/>
</dbReference>
<name>A0A2V3TRJ1_9HYPH</name>
<dbReference type="OrthoDB" id="9792276at2"/>
<keyword evidence="4" id="KW-0408">Iron</keyword>
<evidence type="ECO:0000256" key="1">
    <source>
        <dbReference type="ARBA" id="ARBA00001966"/>
    </source>
</evidence>
<dbReference type="InterPro" id="IPR023885">
    <property type="entry name" value="4Fe4S-binding_SPASM_dom"/>
</dbReference>
<dbReference type="NCBIfam" id="TIGR04085">
    <property type="entry name" value="rSAM_more_4Fe4S"/>
    <property type="match status" value="1"/>
</dbReference>
<evidence type="ECO:0000259" key="7">
    <source>
        <dbReference type="PROSITE" id="PS51918"/>
    </source>
</evidence>
<dbReference type="SFLD" id="SFLDS00029">
    <property type="entry name" value="Radical_SAM"/>
    <property type="match status" value="1"/>
</dbReference>
<evidence type="ECO:0000313" key="8">
    <source>
        <dbReference type="EMBL" id="PXW51149.1"/>
    </source>
</evidence>
<evidence type="ECO:0000256" key="2">
    <source>
        <dbReference type="ARBA" id="ARBA00022691"/>
    </source>
</evidence>
<evidence type="ECO:0000256" key="3">
    <source>
        <dbReference type="ARBA" id="ARBA00022723"/>
    </source>
</evidence>